<feature type="transmembrane region" description="Helical" evidence="4">
    <location>
        <begin position="20"/>
        <end position="46"/>
    </location>
</feature>
<dbReference type="PANTHER" id="PTHR43081">
    <property type="entry name" value="ADENYLATE CYCLASE, TERMINAL-DIFFERENTIATION SPECIFIC-RELATED"/>
    <property type="match status" value="1"/>
</dbReference>
<feature type="transmembrane region" description="Helical" evidence="4">
    <location>
        <begin position="140"/>
        <end position="160"/>
    </location>
</feature>
<dbReference type="Gene3D" id="3.30.70.1230">
    <property type="entry name" value="Nucleotide cyclase"/>
    <property type="match status" value="1"/>
</dbReference>
<dbReference type="Proteomes" id="UP000655410">
    <property type="component" value="Unassembled WGS sequence"/>
</dbReference>
<evidence type="ECO:0000313" key="8">
    <source>
        <dbReference type="Proteomes" id="UP000655410"/>
    </source>
</evidence>
<evidence type="ECO:0000259" key="6">
    <source>
        <dbReference type="PROSITE" id="PS50885"/>
    </source>
</evidence>
<feature type="transmembrane region" description="Helical" evidence="4">
    <location>
        <begin position="219"/>
        <end position="236"/>
    </location>
</feature>
<evidence type="ECO:0000256" key="2">
    <source>
        <dbReference type="ARBA" id="ARBA00022692"/>
    </source>
</evidence>
<dbReference type="PANTHER" id="PTHR43081:SF1">
    <property type="entry name" value="ADENYLATE CYCLASE, TERMINAL-DIFFERENTIATION SPECIFIC"/>
    <property type="match status" value="1"/>
</dbReference>
<dbReference type="PROSITE" id="PS50125">
    <property type="entry name" value="GUANYLATE_CYCLASE_2"/>
    <property type="match status" value="1"/>
</dbReference>
<dbReference type="InterPro" id="IPR003660">
    <property type="entry name" value="HAMP_dom"/>
</dbReference>
<feature type="transmembrane region" description="Helical" evidence="4">
    <location>
        <begin position="52"/>
        <end position="73"/>
    </location>
</feature>
<feature type="domain" description="HAMP" evidence="6">
    <location>
        <begin position="246"/>
        <end position="298"/>
    </location>
</feature>
<dbReference type="Pfam" id="PF00211">
    <property type="entry name" value="Guanylate_cyc"/>
    <property type="match status" value="1"/>
</dbReference>
<comment type="similarity">
    <text evidence="1">Belongs to the adenylyl cyclase class-3 family.</text>
</comment>
<organism evidence="7 8">
    <name type="scientific">Nocardioides phosphati</name>
    <dbReference type="NCBI Taxonomy" id="1867775"/>
    <lineage>
        <taxon>Bacteria</taxon>
        <taxon>Bacillati</taxon>
        <taxon>Actinomycetota</taxon>
        <taxon>Actinomycetes</taxon>
        <taxon>Propionibacteriales</taxon>
        <taxon>Nocardioidaceae</taxon>
        <taxon>Nocardioides</taxon>
    </lineage>
</organism>
<dbReference type="SUPFAM" id="SSF158472">
    <property type="entry name" value="HAMP domain-like"/>
    <property type="match status" value="1"/>
</dbReference>
<dbReference type="Pfam" id="PF00672">
    <property type="entry name" value="HAMP"/>
    <property type="match status" value="1"/>
</dbReference>
<comment type="caution">
    <text evidence="7">The sequence shown here is derived from an EMBL/GenBank/DDBJ whole genome shotgun (WGS) entry which is preliminary data.</text>
</comment>
<sequence>MRDRLIRSLYERCGTGSAYWIVMATAQSGASALVACATVVLVASFFDPPLGSVVLAVMAEAVFTVFAVTLASAQVRPRLERFRSWRRDPAPSSRETREVWGLVVNGTADIYRRWAGRTVLISVVPILAITHWAWSVDWAGVAAILVATIVPAYYATAVAYSTSELLSRPMAEEIAARAPEVPVYQRGTSLAQRLRVSVPAYTTTAAILTVGVLGQANGAGALAVTTVTALAVGVLLSRELTVLLSDAVTDPIRRLQHQLAAVRDGDYEARAAVLSSDEFGELADDVNRMTQGLAEREQIRSAFGTYADEAVAALILSGDLPPEGFEVEATILFCDVRGFTPWAERLAAPEVIAALNDVFTTIVPIVSAHGGHVDKFLGDGLLAVFGTPRPLTDHADAAVAAACAIVEAVNHGPSGLQVACGINTGTVVAGPLGGAGRLNFSVIGDAVNVAARVEAATRQTGDDVLLTRATRDRLRREHDLVSRGAIELKGKSSALELFAVGTRQPTPSP</sequence>
<keyword evidence="4" id="KW-0472">Membrane</keyword>
<dbReference type="SMART" id="SM00304">
    <property type="entry name" value="HAMP"/>
    <property type="match status" value="1"/>
</dbReference>
<keyword evidence="2 4" id="KW-0812">Transmembrane</keyword>
<evidence type="ECO:0008006" key="9">
    <source>
        <dbReference type="Google" id="ProtNLM"/>
    </source>
</evidence>
<dbReference type="InterPro" id="IPR029787">
    <property type="entry name" value="Nucleotide_cyclase"/>
</dbReference>
<dbReference type="SUPFAM" id="SSF55073">
    <property type="entry name" value="Nucleotide cyclase"/>
    <property type="match status" value="1"/>
</dbReference>
<evidence type="ECO:0000313" key="7">
    <source>
        <dbReference type="EMBL" id="GGO86202.1"/>
    </source>
</evidence>
<dbReference type="InterPro" id="IPR050697">
    <property type="entry name" value="Adenylyl/Guanylyl_Cyclase_3/4"/>
</dbReference>
<dbReference type="Gene3D" id="6.10.340.10">
    <property type="match status" value="1"/>
</dbReference>
<dbReference type="CDD" id="cd06225">
    <property type="entry name" value="HAMP"/>
    <property type="match status" value="1"/>
</dbReference>
<gene>
    <name evidence="7" type="ORF">GCM10011584_07980</name>
</gene>
<feature type="transmembrane region" description="Helical" evidence="4">
    <location>
        <begin position="114"/>
        <end position="134"/>
    </location>
</feature>
<dbReference type="PROSITE" id="PS50885">
    <property type="entry name" value="HAMP"/>
    <property type="match status" value="1"/>
</dbReference>
<proteinExistence type="inferred from homology"/>
<reference evidence="8" key="1">
    <citation type="journal article" date="2019" name="Int. J. Syst. Evol. Microbiol.">
        <title>The Global Catalogue of Microorganisms (GCM) 10K type strain sequencing project: providing services to taxonomists for standard genome sequencing and annotation.</title>
        <authorList>
            <consortium name="The Broad Institute Genomics Platform"/>
            <consortium name="The Broad Institute Genome Sequencing Center for Infectious Disease"/>
            <person name="Wu L."/>
            <person name="Ma J."/>
        </authorList>
    </citation>
    <scope>NUCLEOTIDE SEQUENCE [LARGE SCALE GENOMIC DNA]</scope>
    <source>
        <strain evidence="8">CGMCC 4.7371</strain>
    </source>
</reference>
<dbReference type="CDD" id="cd07302">
    <property type="entry name" value="CHD"/>
    <property type="match status" value="1"/>
</dbReference>
<protein>
    <recommendedName>
        <fullName evidence="9">Adenylate/guanylate cyclase domain-containing protein</fullName>
    </recommendedName>
</protein>
<accession>A0ABQ2N6D6</accession>
<name>A0ABQ2N6D6_9ACTN</name>
<dbReference type="RefSeq" id="WP_188782649.1">
    <property type="nucleotide sequence ID" value="NZ_BMNI01000001.1"/>
</dbReference>
<evidence type="ECO:0000259" key="5">
    <source>
        <dbReference type="PROSITE" id="PS50125"/>
    </source>
</evidence>
<dbReference type="SMART" id="SM00044">
    <property type="entry name" value="CYCc"/>
    <property type="match status" value="1"/>
</dbReference>
<keyword evidence="3 4" id="KW-1133">Transmembrane helix</keyword>
<dbReference type="InterPro" id="IPR001054">
    <property type="entry name" value="A/G_cyclase"/>
</dbReference>
<dbReference type="EMBL" id="BMNI01000001">
    <property type="protein sequence ID" value="GGO86202.1"/>
    <property type="molecule type" value="Genomic_DNA"/>
</dbReference>
<evidence type="ECO:0000256" key="4">
    <source>
        <dbReference type="SAM" id="Phobius"/>
    </source>
</evidence>
<evidence type="ECO:0000256" key="3">
    <source>
        <dbReference type="ARBA" id="ARBA00022989"/>
    </source>
</evidence>
<feature type="domain" description="Guanylate cyclase" evidence="5">
    <location>
        <begin position="330"/>
        <end position="454"/>
    </location>
</feature>
<evidence type="ECO:0000256" key="1">
    <source>
        <dbReference type="ARBA" id="ARBA00005381"/>
    </source>
</evidence>
<keyword evidence="8" id="KW-1185">Reference proteome</keyword>